<feature type="binding site" evidence="8">
    <location>
        <position position="268"/>
    </location>
    <ligand>
        <name>Zn(2+)</name>
        <dbReference type="ChEBI" id="CHEBI:29105"/>
        <label>2</label>
    </ligand>
</feature>
<proteinExistence type="inferred from homology"/>
<evidence type="ECO:0000313" key="12">
    <source>
        <dbReference type="Proteomes" id="UP000027192"/>
    </source>
</evidence>
<accession>A0A066RQP2</accession>
<dbReference type="Pfam" id="PF00245">
    <property type="entry name" value="Alk_phosphatase"/>
    <property type="match status" value="1"/>
</dbReference>
<comment type="cofactor">
    <cofactor evidence="8">
        <name>Zn(2+)</name>
        <dbReference type="ChEBI" id="CHEBI:29105"/>
    </cofactor>
    <text evidence="8">Binds 2 Zn(2+) ions.</text>
</comment>
<dbReference type="SUPFAM" id="SSF53649">
    <property type="entry name" value="Alkaline phosphatase-like"/>
    <property type="match status" value="1"/>
</dbReference>
<dbReference type="RefSeq" id="WP_036756122.1">
    <property type="nucleotide sequence ID" value="NZ_JAGSGC010000008.1"/>
</dbReference>
<evidence type="ECO:0000313" key="11">
    <source>
        <dbReference type="EMBL" id="KDM90017.1"/>
    </source>
</evidence>
<dbReference type="CDD" id="cd16012">
    <property type="entry name" value="ALP"/>
    <property type="match status" value="1"/>
</dbReference>
<dbReference type="PANTHER" id="PTHR11596:SF5">
    <property type="entry name" value="ALKALINE PHOSPHATASE"/>
    <property type="match status" value="1"/>
</dbReference>
<evidence type="ECO:0000256" key="1">
    <source>
        <dbReference type="ARBA" id="ARBA00005984"/>
    </source>
</evidence>
<dbReference type="PROSITE" id="PS00123">
    <property type="entry name" value="ALKALINE_PHOSPHATASE"/>
    <property type="match status" value="1"/>
</dbReference>
<feature type="binding site" evidence="8">
    <location>
        <position position="272"/>
    </location>
    <ligand>
        <name>Zn(2+)</name>
        <dbReference type="ChEBI" id="CHEBI:29105"/>
        <label>2</label>
    </ligand>
</feature>
<gene>
    <name evidence="11" type="ORF">EA58_18920</name>
</gene>
<dbReference type="Proteomes" id="UP000027192">
    <property type="component" value="Unassembled WGS sequence"/>
</dbReference>
<feature type="binding site" evidence="8">
    <location>
        <position position="140"/>
    </location>
    <ligand>
        <name>Mg(2+)</name>
        <dbReference type="ChEBI" id="CHEBI:18420"/>
    </ligand>
</feature>
<evidence type="ECO:0000256" key="3">
    <source>
        <dbReference type="ARBA" id="ARBA00022723"/>
    </source>
</evidence>
<comment type="similarity">
    <text evidence="1 9">Belongs to the alkaline phosphatase family.</text>
</comment>
<dbReference type="STRING" id="1654360.EA58_18920"/>
<keyword evidence="10" id="KW-0732">Signal</keyword>
<dbReference type="PANTHER" id="PTHR11596">
    <property type="entry name" value="ALKALINE PHOSPHATASE"/>
    <property type="match status" value="1"/>
</dbReference>
<evidence type="ECO:0000256" key="10">
    <source>
        <dbReference type="SAM" id="SignalP"/>
    </source>
</evidence>
<dbReference type="InterPro" id="IPR001952">
    <property type="entry name" value="Alkaline_phosphatase"/>
</dbReference>
<dbReference type="EMBL" id="JMIB01000038">
    <property type="protein sequence ID" value="KDM90017.1"/>
    <property type="molecule type" value="Genomic_DNA"/>
</dbReference>
<comment type="caution">
    <text evidence="11">The sequence shown here is derived from an EMBL/GenBank/DDBJ whole genome shotgun (WGS) entry which is preliminary data.</text>
</comment>
<feature type="chain" id="PRO_5001629590" evidence="10">
    <location>
        <begin position="21"/>
        <end position="460"/>
    </location>
</feature>
<dbReference type="PRINTS" id="PR00113">
    <property type="entry name" value="ALKPHPHTASE"/>
</dbReference>
<evidence type="ECO:0000256" key="5">
    <source>
        <dbReference type="ARBA" id="ARBA00022833"/>
    </source>
</evidence>
<evidence type="ECO:0000256" key="2">
    <source>
        <dbReference type="ARBA" id="ARBA00022553"/>
    </source>
</evidence>
<dbReference type="GO" id="GO:0004035">
    <property type="term" value="F:alkaline phosphatase activity"/>
    <property type="evidence" value="ECO:0007669"/>
    <property type="project" value="TreeGrafter"/>
</dbReference>
<feature type="binding site" evidence="8">
    <location>
        <position position="311"/>
    </location>
    <ligand>
        <name>Zn(2+)</name>
        <dbReference type="ChEBI" id="CHEBI:29105"/>
        <label>2</label>
    </ligand>
</feature>
<dbReference type="Gene3D" id="3.40.720.10">
    <property type="entry name" value="Alkaline Phosphatase, subunit A"/>
    <property type="match status" value="1"/>
</dbReference>
<evidence type="ECO:0000256" key="7">
    <source>
        <dbReference type="PIRSR" id="PIRSR601952-1"/>
    </source>
</evidence>
<comment type="cofactor">
    <cofactor evidence="8">
        <name>Mg(2+)</name>
        <dbReference type="ChEBI" id="CHEBI:18420"/>
    </cofactor>
    <text evidence="8">Binds 1 Mg(2+) ion.</text>
</comment>
<keyword evidence="6 8" id="KW-0460">Magnesium</keyword>
<protein>
    <submittedName>
        <fullName evidence="11">Alkaline phosphatase</fullName>
    </submittedName>
</protein>
<feature type="binding site" evidence="8">
    <location>
        <position position="263"/>
    </location>
    <ligand>
        <name>Mg(2+)</name>
        <dbReference type="ChEBI" id="CHEBI:18420"/>
    </ligand>
</feature>
<feature type="binding site" evidence="8">
    <location>
        <position position="138"/>
    </location>
    <ligand>
        <name>Mg(2+)</name>
        <dbReference type="ChEBI" id="CHEBI:18420"/>
    </ligand>
</feature>
<dbReference type="AlphaFoldDB" id="A0A066RQP2"/>
<feature type="binding site" evidence="8">
    <location>
        <position position="43"/>
    </location>
    <ligand>
        <name>Mg(2+)</name>
        <dbReference type="ChEBI" id="CHEBI:18420"/>
    </ligand>
</feature>
<organism evidence="11 12">
    <name type="scientific">Photobacterium galatheae</name>
    <dbReference type="NCBI Taxonomy" id="1654360"/>
    <lineage>
        <taxon>Bacteria</taxon>
        <taxon>Pseudomonadati</taxon>
        <taxon>Pseudomonadota</taxon>
        <taxon>Gammaproteobacteria</taxon>
        <taxon>Vibrionales</taxon>
        <taxon>Vibrionaceae</taxon>
        <taxon>Photobacterium</taxon>
    </lineage>
</organism>
<dbReference type="InterPro" id="IPR018299">
    <property type="entry name" value="Alkaline_phosphatase_AS"/>
</dbReference>
<dbReference type="Gene3D" id="1.10.60.40">
    <property type="match status" value="1"/>
</dbReference>
<keyword evidence="2" id="KW-0597">Phosphoprotein</keyword>
<keyword evidence="3 8" id="KW-0479">Metal-binding</keyword>
<reference evidence="11 12" key="1">
    <citation type="submission" date="2014-04" db="EMBL/GenBank/DDBJ databases">
        <title>Draft genome sequence of Photobacterium halotolerans S2753: a solonamide, ngercheumicin and holomycin producer.</title>
        <authorList>
            <person name="Machado H.R."/>
            <person name="Gram L."/>
        </authorList>
    </citation>
    <scope>NUCLEOTIDE SEQUENCE [LARGE SCALE GENOMIC DNA]</scope>
    <source>
        <strain evidence="11 12">S2753</strain>
    </source>
</reference>
<keyword evidence="12" id="KW-1185">Reference proteome</keyword>
<sequence>MMKKIILFFFISILPFPTISSPLNHSSLQKISPPQNIIIFIGDGMGLGQIEVARQFEYGKHGSLFIESFPHVALIKTHSHDNHVTDSAAAATAIATGVKTNNHSVGIDPNGKEIDSILDDFKKSGRKVGIVTTSTVTDATPASFTASVHERYQGQPQVARQLLASNFDVILGGGMKYFGAKYQNGENLIPQFEKKGYTFVQNEKELGNISNSEKLIGLFHQSFLNFNLDRQMLDTQEPTLSLMTTKAIQVLEKSEDGFFLMVESGRIDHASHSADFTSLWKEMIEFDRTIQQTWEWSQQKKDTLILVLSDHETMGFSVTEPMDIQKLKNISASTTYIASVLNQTSQEFPYQPASVKSIIKKYSGIDIHDELIFKLIQNMTNEQGVLIPEYKVGWEIGSLIASQLNAGVLDRRVRYQSSTGGHTSNMVPLFAYGPNSQLFHGVLNNTDIPKLIRLLMNLPS</sequence>
<evidence type="ECO:0000256" key="6">
    <source>
        <dbReference type="ARBA" id="ARBA00022842"/>
    </source>
</evidence>
<dbReference type="SMART" id="SM00098">
    <property type="entry name" value="alkPPc"/>
    <property type="match status" value="1"/>
</dbReference>
<feature type="binding site" evidence="8">
    <location>
        <position position="310"/>
    </location>
    <ligand>
        <name>Zn(2+)</name>
        <dbReference type="ChEBI" id="CHEBI:29105"/>
        <label>2</label>
    </ligand>
</feature>
<feature type="binding site" evidence="8">
    <location>
        <position position="422"/>
    </location>
    <ligand>
        <name>Zn(2+)</name>
        <dbReference type="ChEBI" id="CHEBI:29105"/>
        <label>2</label>
    </ligand>
</feature>
<name>A0A066RQP2_9GAMM</name>
<evidence type="ECO:0000256" key="4">
    <source>
        <dbReference type="ARBA" id="ARBA00022801"/>
    </source>
</evidence>
<feature type="active site" description="Phosphoserine intermediate" evidence="7">
    <location>
        <position position="87"/>
    </location>
</feature>
<evidence type="ECO:0000256" key="8">
    <source>
        <dbReference type="PIRSR" id="PIRSR601952-2"/>
    </source>
</evidence>
<evidence type="ECO:0000256" key="9">
    <source>
        <dbReference type="RuleBase" id="RU003946"/>
    </source>
</evidence>
<feature type="binding site" evidence="8">
    <location>
        <position position="43"/>
    </location>
    <ligand>
        <name>Zn(2+)</name>
        <dbReference type="ChEBI" id="CHEBI:29105"/>
        <label>2</label>
    </ligand>
</feature>
<keyword evidence="4" id="KW-0378">Hydrolase</keyword>
<dbReference type="GO" id="GO:0046872">
    <property type="term" value="F:metal ion binding"/>
    <property type="evidence" value="ECO:0007669"/>
    <property type="project" value="UniProtKB-KW"/>
</dbReference>
<keyword evidence="5 8" id="KW-0862">Zinc</keyword>
<feature type="signal peptide" evidence="10">
    <location>
        <begin position="1"/>
        <end position="20"/>
    </location>
</feature>
<dbReference type="InterPro" id="IPR017850">
    <property type="entry name" value="Alkaline_phosphatase_core_sf"/>
</dbReference>